<dbReference type="NCBIfam" id="TIGR00278">
    <property type="entry name" value="membrane protein insertion efficiency factor YidD"/>
    <property type="match status" value="1"/>
</dbReference>
<comment type="similarity">
    <text evidence="1">Belongs to the sulfotransferase 1 family.</text>
</comment>
<reference evidence="3 4" key="1">
    <citation type="submission" date="2022-03" db="EMBL/GenBank/DDBJ databases">
        <authorList>
            <person name="Nunn A."/>
            <person name="Chopra R."/>
            <person name="Nunn A."/>
            <person name="Contreras Garrido A."/>
        </authorList>
    </citation>
    <scope>NUCLEOTIDE SEQUENCE [LARGE SCALE GENOMIC DNA]</scope>
</reference>
<keyword evidence="1" id="KW-0808">Transferase</keyword>
<proteinExistence type="inferred from homology"/>
<dbReference type="EC" id="2.8.2.-" evidence="1"/>
<dbReference type="Proteomes" id="UP000836841">
    <property type="component" value="Chromosome 3"/>
</dbReference>
<dbReference type="InterPro" id="IPR000863">
    <property type="entry name" value="Sulfotransferase_dom"/>
</dbReference>
<organism evidence="3 4">
    <name type="scientific">Thlaspi arvense</name>
    <name type="common">Field penny-cress</name>
    <dbReference type="NCBI Taxonomy" id="13288"/>
    <lineage>
        <taxon>Eukaryota</taxon>
        <taxon>Viridiplantae</taxon>
        <taxon>Streptophyta</taxon>
        <taxon>Embryophyta</taxon>
        <taxon>Tracheophyta</taxon>
        <taxon>Spermatophyta</taxon>
        <taxon>Magnoliopsida</taxon>
        <taxon>eudicotyledons</taxon>
        <taxon>Gunneridae</taxon>
        <taxon>Pentapetalae</taxon>
        <taxon>rosids</taxon>
        <taxon>malvids</taxon>
        <taxon>Brassicales</taxon>
        <taxon>Brassicaceae</taxon>
        <taxon>Thlaspideae</taxon>
        <taxon>Thlaspi</taxon>
    </lineage>
</organism>
<dbReference type="SUPFAM" id="SSF52540">
    <property type="entry name" value="P-loop containing nucleoside triphosphate hydrolases"/>
    <property type="match status" value="1"/>
</dbReference>
<protein>
    <recommendedName>
        <fullName evidence="1">Sulfotransferase</fullName>
        <ecNumber evidence="1">2.8.2.-</ecNumber>
    </recommendedName>
</protein>
<dbReference type="HAMAP" id="MF_00386">
    <property type="entry name" value="UPF0161_YidD"/>
    <property type="match status" value="1"/>
</dbReference>
<dbReference type="PANTHER" id="PTHR33383">
    <property type="entry name" value="MEMBRANE PROTEIN INSERTION EFFICIENCY FACTOR-RELATED"/>
    <property type="match status" value="1"/>
</dbReference>
<dbReference type="InterPro" id="IPR002696">
    <property type="entry name" value="Membr_insert_effic_factor_YidD"/>
</dbReference>
<evidence type="ECO:0000256" key="1">
    <source>
        <dbReference type="RuleBase" id="RU361155"/>
    </source>
</evidence>
<dbReference type="GO" id="GO:0008146">
    <property type="term" value="F:sulfotransferase activity"/>
    <property type="evidence" value="ECO:0007669"/>
    <property type="project" value="InterPro"/>
</dbReference>
<accession>A0AAU9S4R4</accession>
<gene>
    <name evidence="3" type="ORF">TAV2_LOCUS10433</name>
</gene>
<feature type="domain" description="Sulfotransferase" evidence="2">
    <location>
        <begin position="68"/>
        <end position="219"/>
    </location>
</feature>
<dbReference type="Pfam" id="PF01809">
    <property type="entry name" value="YidD"/>
    <property type="match status" value="1"/>
</dbReference>
<dbReference type="Pfam" id="PF00685">
    <property type="entry name" value="Sulfotransfer_1"/>
    <property type="match status" value="1"/>
</dbReference>
<keyword evidence="4" id="KW-1185">Reference proteome</keyword>
<evidence type="ECO:0000313" key="4">
    <source>
        <dbReference type="Proteomes" id="UP000836841"/>
    </source>
</evidence>
<dbReference type="InterPro" id="IPR027417">
    <property type="entry name" value="P-loop_NTPase"/>
</dbReference>
<dbReference type="Gene3D" id="3.40.50.300">
    <property type="entry name" value="P-loop containing nucleotide triphosphate hydrolases"/>
    <property type="match status" value="1"/>
</dbReference>
<dbReference type="SMART" id="SM01234">
    <property type="entry name" value="Haemolytic"/>
    <property type="match status" value="1"/>
</dbReference>
<dbReference type="AlphaFoldDB" id="A0AAU9S4R4"/>
<name>A0AAU9S4R4_THLAR</name>
<evidence type="ECO:0000313" key="3">
    <source>
        <dbReference type="EMBL" id="CAH2054400.1"/>
    </source>
</evidence>
<sequence length="438" mass="50367">MEASKNLQTPPNFMKDDNVSQECKNVISCLPSEKDFMGKNICNYQGSWYYPNTVQAILNFQKHFRPRDTDVILASFTKSGTTWLKALAFSVLHRDKYAANLGSHPLLSDNPHNLVRFLEMDLYDNNQRPDLKDLPSPRLFATHRPFQTLHDSLRDSPCKVVYVCRNIKDVLVSRWHFRSKLVSKELYSNNSLEYMFDEFITGAYLFGPFPDQVLSYWKASLVAKEIVEAFVCFEFFILHLMAVFVSIHRPYATLLISENPNPPKLYQNLSNCRLSCHRLPRKTKQQLRCLSAKSTPSNPDPESPQGRSFSIFNLGFFLCLQFGFILTCAMQLFGWGSDGEELESVGVKAALAMLRFYKREISPVLPRSCRYVPTCSEYSMEAYKKYGVLKGTVLTTWRLCRCNPLGSSGFDPPIWFGESRIKPQEDVEEKEDNYGVED</sequence>
<dbReference type="PANTHER" id="PTHR33383:SF1">
    <property type="entry name" value="MEMBRANE PROTEIN INSERTION EFFICIENCY FACTOR-RELATED"/>
    <property type="match status" value="1"/>
</dbReference>
<evidence type="ECO:0000259" key="2">
    <source>
        <dbReference type="Pfam" id="PF00685"/>
    </source>
</evidence>
<dbReference type="EMBL" id="OU466859">
    <property type="protein sequence ID" value="CAH2054400.1"/>
    <property type="molecule type" value="Genomic_DNA"/>
</dbReference>